<reference evidence="3 5" key="2">
    <citation type="submission" date="2018-03" db="EMBL/GenBank/DDBJ databases">
        <title>Genomic Encyclopedia of Archaeal and Bacterial Type Strains, Phase II (KMG-II): from individual species to whole genera.</title>
        <authorList>
            <person name="Goeker M."/>
        </authorList>
    </citation>
    <scope>NUCLEOTIDE SEQUENCE [LARGE SCALE GENOMIC DNA]</scope>
    <source>
        <strain evidence="3 5">DSM 22727</strain>
    </source>
</reference>
<protein>
    <submittedName>
        <fullName evidence="2">Uncharacterized protein</fullName>
    </submittedName>
</protein>
<evidence type="ECO:0000313" key="2">
    <source>
        <dbReference type="EMBL" id="KEZ93634.1"/>
    </source>
</evidence>
<evidence type="ECO:0000256" key="1">
    <source>
        <dbReference type="SAM" id="Phobius"/>
    </source>
</evidence>
<reference evidence="2 4" key="1">
    <citation type="submission" date="2014-07" db="EMBL/GenBank/DDBJ databases">
        <title>Draft genome sequence of Nonlabens ulvanivorans, an ulvan degrading bacterium.</title>
        <authorList>
            <person name="Kopel M."/>
            <person name="Helbert W."/>
            <person name="Henrissat B."/>
            <person name="Doniger T."/>
            <person name="Banin E."/>
        </authorList>
    </citation>
    <scope>NUCLEOTIDE SEQUENCE [LARGE SCALE GENOMIC DNA]</scope>
    <source>
        <strain evidence="2 4">PLR</strain>
    </source>
</reference>
<evidence type="ECO:0000313" key="4">
    <source>
        <dbReference type="Proteomes" id="UP000028531"/>
    </source>
</evidence>
<feature type="transmembrane region" description="Helical" evidence="1">
    <location>
        <begin position="5"/>
        <end position="22"/>
    </location>
</feature>
<accession>A0A084JXF0</accession>
<comment type="caution">
    <text evidence="2">The sequence shown here is derived from an EMBL/GenBank/DDBJ whole genome shotgun (WGS) entry which is preliminary data.</text>
</comment>
<sequence length="84" mass="9648">MKRSYFLIGAFFYYLAFIYLNMKTRNPFLGGIIAAVMIGFGSWRLYNHFILGQEMPTWRVVLSVAIVVYGLVVAYNALINKNAE</sequence>
<evidence type="ECO:0000313" key="3">
    <source>
        <dbReference type="EMBL" id="PRX14221.1"/>
    </source>
</evidence>
<organism evidence="2 4">
    <name type="scientific">Nonlabens ulvanivorans</name>
    <name type="common">Persicivirga ulvanivorans</name>
    <dbReference type="NCBI Taxonomy" id="906888"/>
    <lineage>
        <taxon>Bacteria</taxon>
        <taxon>Pseudomonadati</taxon>
        <taxon>Bacteroidota</taxon>
        <taxon>Flavobacteriia</taxon>
        <taxon>Flavobacteriales</taxon>
        <taxon>Flavobacteriaceae</taxon>
        <taxon>Nonlabens</taxon>
    </lineage>
</organism>
<keyword evidence="1" id="KW-1133">Transmembrane helix</keyword>
<dbReference type="EMBL" id="JPJI01000026">
    <property type="protein sequence ID" value="KEZ93634.1"/>
    <property type="molecule type" value="Genomic_DNA"/>
</dbReference>
<evidence type="ECO:0000313" key="5">
    <source>
        <dbReference type="Proteomes" id="UP000239997"/>
    </source>
</evidence>
<keyword evidence="5" id="KW-1185">Reference proteome</keyword>
<feature type="transmembrane region" description="Helical" evidence="1">
    <location>
        <begin position="58"/>
        <end position="78"/>
    </location>
</feature>
<keyword evidence="1" id="KW-0472">Membrane</keyword>
<name>A0A084JXF0_NONUL</name>
<proteinExistence type="predicted"/>
<dbReference type="Proteomes" id="UP000028531">
    <property type="component" value="Unassembled WGS sequence"/>
</dbReference>
<dbReference type="Proteomes" id="UP000239997">
    <property type="component" value="Unassembled WGS sequence"/>
</dbReference>
<dbReference type="EMBL" id="PVNA01000002">
    <property type="protein sequence ID" value="PRX14221.1"/>
    <property type="molecule type" value="Genomic_DNA"/>
</dbReference>
<dbReference type="AlphaFoldDB" id="A0A084JXF0"/>
<feature type="transmembrane region" description="Helical" evidence="1">
    <location>
        <begin position="28"/>
        <end position="46"/>
    </location>
</feature>
<gene>
    <name evidence="2" type="ORF">IL45_05360</name>
    <name evidence="3" type="ORF">LY02_01251</name>
</gene>
<keyword evidence="1" id="KW-0812">Transmembrane</keyword>